<feature type="transmembrane region" description="Helical" evidence="1">
    <location>
        <begin position="72"/>
        <end position="90"/>
    </location>
</feature>
<feature type="transmembrane region" description="Helical" evidence="1">
    <location>
        <begin position="242"/>
        <end position="268"/>
    </location>
</feature>
<protein>
    <submittedName>
        <fullName evidence="2">Uncharacterized protein</fullName>
    </submittedName>
</protein>
<feature type="transmembrane region" description="Helical" evidence="1">
    <location>
        <begin position="102"/>
        <end position="122"/>
    </location>
</feature>
<proteinExistence type="predicted"/>
<dbReference type="RefSeq" id="WP_189981631.1">
    <property type="nucleotide sequence ID" value="NZ_BMUL01000016.1"/>
</dbReference>
<keyword evidence="3" id="KW-1185">Reference proteome</keyword>
<reference evidence="2" key="2">
    <citation type="submission" date="2020-09" db="EMBL/GenBank/DDBJ databases">
        <authorList>
            <person name="Sun Q."/>
            <person name="Ohkuma M."/>
        </authorList>
    </citation>
    <scope>NUCLEOTIDE SEQUENCE</scope>
    <source>
        <strain evidence="2">JCM 4518</strain>
    </source>
</reference>
<sequence length="381" mass="40287">MSARRGRFVRAAPYGVLAGVVLSALPAQIRWADEIGRVGPVSEPLDKLRFLLVSPTLLYGGRTGAAAFLHEALWAVLFTGVLVLGARALAVRAARPSVRAVLFCWSLPFLAPVAHLLALYALELPALVTDAARRDASLTQLLWSAQASSAHAMVLGTLGAVAAFAVWKPDPSPDVPTDLRALPRALFLFMRGPMETLWRRIGVTCAASCAAVLLLFLVPSLGRGLLDGAAFPPAPGNAPYSLSGIFLFYARLYAAQGFLLAFALPFFVLRALDGVRTGPASALLIGWSAYVLGAFVYGGVAEAGVLAGQRLPVRPETLHELLLPPASLEHSLLGAPVAGIFLALCSWAAGRVSAARKRNIRPDGVRPDVSRETVTEDVTSS</sequence>
<feature type="transmembrane region" description="Helical" evidence="1">
    <location>
        <begin position="201"/>
        <end position="222"/>
    </location>
</feature>
<name>A0A918T935_9ACTN</name>
<evidence type="ECO:0000313" key="3">
    <source>
        <dbReference type="Proteomes" id="UP000644020"/>
    </source>
</evidence>
<feature type="transmembrane region" description="Helical" evidence="1">
    <location>
        <begin position="331"/>
        <end position="350"/>
    </location>
</feature>
<evidence type="ECO:0000313" key="2">
    <source>
        <dbReference type="EMBL" id="GHB02140.1"/>
    </source>
</evidence>
<accession>A0A918T935</accession>
<keyword evidence="1" id="KW-0812">Transmembrane</keyword>
<organism evidence="2 3">
    <name type="scientific">Streptomyces termitum</name>
    <dbReference type="NCBI Taxonomy" id="67368"/>
    <lineage>
        <taxon>Bacteria</taxon>
        <taxon>Bacillati</taxon>
        <taxon>Actinomycetota</taxon>
        <taxon>Actinomycetes</taxon>
        <taxon>Kitasatosporales</taxon>
        <taxon>Streptomycetaceae</taxon>
        <taxon>Streptomyces</taxon>
    </lineage>
</organism>
<dbReference type="EMBL" id="BMUL01000016">
    <property type="protein sequence ID" value="GHB02140.1"/>
    <property type="molecule type" value="Genomic_DNA"/>
</dbReference>
<reference evidence="2" key="1">
    <citation type="journal article" date="2014" name="Int. J. Syst. Evol. Microbiol.">
        <title>Complete genome sequence of Corynebacterium casei LMG S-19264T (=DSM 44701T), isolated from a smear-ripened cheese.</title>
        <authorList>
            <consortium name="US DOE Joint Genome Institute (JGI-PGF)"/>
            <person name="Walter F."/>
            <person name="Albersmeier A."/>
            <person name="Kalinowski J."/>
            <person name="Ruckert C."/>
        </authorList>
    </citation>
    <scope>NUCLEOTIDE SEQUENCE</scope>
    <source>
        <strain evidence="2">JCM 4518</strain>
    </source>
</reference>
<dbReference type="AlphaFoldDB" id="A0A918T935"/>
<dbReference type="Proteomes" id="UP000644020">
    <property type="component" value="Unassembled WGS sequence"/>
</dbReference>
<comment type="caution">
    <text evidence="2">The sequence shown here is derived from an EMBL/GenBank/DDBJ whole genome shotgun (WGS) entry which is preliminary data.</text>
</comment>
<keyword evidence="1" id="KW-1133">Transmembrane helix</keyword>
<gene>
    <name evidence="2" type="ORF">GCM10010305_51780</name>
</gene>
<feature type="transmembrane region" description="Helical" evidence="1">
    <location>
        <begin position="142"/>
        <end position="167"/>
    </location>
</feature>
<feature type="transmembrane region" description="Helical" evidence="1">
    <location>
        <begin position="280"/>
        <end position="300"/>
    </location>
</feature>
<keyword evidence="1" id="KW-0472">Membrane</keyword>
<evidence type="ECO:0000256" key="1">
    <source>
        <dbReference type="SAM" id="Phobius"/>
    </source>
</evidence>